<dbReference type="STRING" id="284581.AMD01_22760"/>
<dbReference type="AlphaFoldDB" id="A0A0M0KEL8"/>
<proteinExistence type="predicted"/>
<evidence type="ECO:0000313" key="2">
    <source>
        <dbReference type="EMBL" id="KOO37291.1"/>
    </source>
</evidence>
<dbReference type="NCBIfam" id="TIGR02837">
    <property type="entry name" value="spore_II_R"/>
    <property type="match status" value="1"/>
</dbReference>
<organism evidence="2 3">
    <name type="scientific">Priestia koreensis</name>
    <dbReference type="NCBI Taxonomy" id="284581"/>
    <lineage>
        <taxon>Bacteria</taxon>
        <taxon>Bacillati</taxon>
        <taxon>Bacillota</taxon>
        <taxon>Bacilli</taxon>
        <taxon>Bacillales</taxon>
        <taxon>Bacillaceae</taxon>
        <taxon>Priestia</taxon>
    </lineage>
</organism>
<dbReference type="Proteomes" id="UP000037558">
    <property type="component" value="Unassembled WGS sequence"/>
</dbReference>
<evidence type="ECO:0000256" key="1">
    <source>
        <dbReference type="SAM" id="MobiDB-lite"/>
    </source>
</evidence>
<dbReference type="EMBL" id="LILC01000037">
    <property type="protein sequence ID" value="KOO37291.1"/>
    <property type="molecule type" value="Genomic_DNA"/>
</dbReference>
<evidence type="ECO:0008006" key="4">
    <source>
        <dbReference type="Google" id="ProtNLM"/>
    </source>
</evidence>
<feature type="compositionally biased region" description="Polar residues" evidence="1">
    <location>
        <begin position="186"/>
        <end position="202"/>
    </location>
</feature>
<dbReference type="InterPro" id="IPR014202">
    <property type="entry name" value="Spore_II_R"/>
</dbReference>
<dbReference type="PATRIC" id="fig|284581.3.peg.3409"/>
<feature type="compositionally biased region" description="Basic and acidic residues" evidence="1">
    <location>
        <begin position="203"/>
        <end position="219"/>
    </location>
</feature>
<feature type="region of interest" description="Disordered" evidence="1">
    <location>
        <begin position="172"/>
        <end position="236"/>
    </location>
</feature>
<reference evidence="3" key="1">
    <citation type="submission" date="2015-08" db="EMBL/GenBank/DDBJ databases">
        <title>Fjat-14210 dsm16467.</title>
        <authorList>
            <person name="Liu B."/>
            <person name="Wang J."/>
            <person name="Zhu Y."/>
            <person name="Liu G."/>
            <person name="Chen Q."/>
            <person name="Chen Z."/>
            <person name="Lan J."/>
            <person name="Che J."/>
            <person name="Ge C."/>
            <person name="Shi H."/>
            <person name="Pan Z."/>
            <person name="Liu X."/>
        </authorList>
    </citation>
    <scope>NUCLEOTIDE SEQUENCE [LARGE SCALE GENOMIC DNA]</scope>
    <source>
        <strain evidence="3">DSM 16467</strain>
    </source>
</reference>
<keyword evidence="3" id="KW-1185">Reference proteome</keyword>
<sequence length="256" mass="29136">MKKHVIIFFLLLLVGANFNLLYSSQPVQAEEPVVIPDEAIRLRILANSDDENDQRVKRLIRDQVNIEITKWVQDLTSIEEARKVIKSHLPEIQAIAERVLKEQQVKQSVHVKFGTVRFPTKLYGQFLYPAGKYEAILVTLGKGEGANWWCVLFPPLCFLDFSNGAAVQDPSGEYKPSNVKDDAHPTESTVTEASDAGQSFASKTEEDVQQPEEKEVEKPVKHKVKKTSFVDTKEPEDPKEVKVKFFVVEWVSKMWP</sequence>
<gene>
    <name evidence="2" type="ORF">AMD01_22760</name>
</gene>
<dbReference type="RefSeq" id="WP_053403730.1">
    <property type="nucleotide sequence ID" value="NZ_JAUKEN010000003.1"/>
</dbReference>
<dbReference type="OrthoDB" id="9793324at2"/>
<dbReference type="Pfam" id="PF09551">
    <property type="entry name" value="Spore_II_R"/>
    <property type="match status" value="1"/>
</dbReference>
<protein>
    <recommendedName>
        <fullName evidence="4">Stage II sporulation protein R</fullName>
    </recommendedName>
</protein>
<accession>A0A0M0KEL8</accession>
<comment type="caution">
    <text evidence="2">The sequence shown here is derived from an EMBL/GenBank/DDBJ whole genome shotgun (WGS) entry which is preliminary data.</text>
</comment>
<name>A0A0M0KEL8_9BACI</name>
<evidence type="ECO:0000313" key="3">
    <source>
        <dbReference type="Proteomes" id="UP000037558"/>
    </source>
</evidence>